<proteinExistence type="predicted"/>
<dbReference type="GO" id="GO:0005634">
    <property type="term" value="C:nucleus"/>
    <property type="evidence" value="ECO:0007669"/>
    <property type="project" value="UniProtKB-SubCell"/>
</dbReference>
<feature type="region of interest" description="Disordered" evidence="5">
    <location>
        <begin position="49"/>
        <end position="85"/>
    </location>
</feature>
<feature type="compositionally biased region" description="Low complexity" evidence="5">
    <location>
        <begin position="49"/>
        <end position="72"/>
    </location>
</feature>
<evidence type="ECO:0000256" key="2">
    <source>
        <dbReference type="ARBA" id="ARBA00004496"/>
    </source>
</evidence>
<evidence type="ECO:0000313" key="6">
    <source>
        <dbReference type="EMBL" id="JAD99530.1"/>
    </source>
</evidence>
<protein>
    <submittedName>
        <fullName evidence="6">Uncharacterized protein</fullName>
    </submittedName>
</protein>
<keyword evidence="4" id="KW-0539">Nucleus</keyword>
<dbReference type="EMBL" id="GBRH01198365">
    <property type="protein sequence ID" value="JAD99530.1"/>
    <property type="molecule type" value="Transcribed_RNA"/>
</dbReference>
<dbReference type="PANTHER" id="PTHR31250:SF10">
    <property type="entry name" value="IQ DOMAIN-CONTAINING PROTEIN IQM3"/>
    <property type="match status" value="1"/>
</dbReference>
<evidence type="ECO:0000256" key="5">
    <source>
        <dbReference type="SAM" id="MobiDB-lite"/>
    </source>
</evidence>
<dbReference type="GO" id="GO:0005737">
    <property type="term" value="C:cytoplasm"/>
    <property type="evidence" value="ECO:0007669"/>
    <property type="project" value="UniProtKB-SubCell"/>
</dbReference>
<name>A0A0A9ENU0_ARUDO</name>
<keyword evidence="3" id="KW-0963">Cytoplasm</keyword>
<dbReference type="AlphaFoldDB" id="A0A0A9ENU0"/>
<reference evidence="6" key="1">
    <citation type="submission" date="2014-09" db="EMBL/GenBank/DDBJ databases">
        <authorList>
            <person name="Magalhaes I.L.F."/>
            <person name="Oliveira U."/>
            <person name="Santos F.R."/>
            <person name="Vidigal T.H.D.A."/>
            <person name="Brescovit A.D."/>
            <person name="Santos A.J."/>
        </authorList>
    </citation>
    <scope>NUCLEOTIDE SEQUENCE</scope>
    <source>
        <tissue evidence="6">Shoot tissue taken approximately 20 cm above the soil surface</tissue>
    </source>
</reference>
<accession>A0A0A9ENU0</accession>
<reference evidence="6" key="2">
    <citation type="journal article" date="2015" name="Data Brief">
        <title>Shoot transcriptome of the giant reed, Arundo donax.</title>
        <authorList>
            <person name="Barrero R.A."/>
            <person name="Guerrero F.D."/>
            <person name="Moolhuijzen P."/>
            <person name="Goolsby J.A."/>
            <person name="Tidwell J."/>
            <person name="Bellgard S.E."/>
            <person name="Bellgard M.I."/>
        </authorList>
    </citation>
    <scope>NUCLEOTIDE SEQUENCE</scope>
    <source>
        <tissue evidence="6">Shoot tissue taken approximately 20 cm above the soil surface</tissue>
    </source>
</reference>
<comment type="subcellular location">
    <subcellularLocation>
        <location evidence="2">Cytoplasm</location>
    </subcellularLocation>
    <subcellularLocation>
        <location evidence="1">Nucleus</location>
    </subcellularLocation>
</comment>
<evidence type="ECO:0000256" key="3">
    <source>
        <dbReference type="ARBA" id="ARBA00022490"/>
    </source>
</evidence>
<dbReference type="PANTHER" id="PTHR31250">
    <property type="entry name" value="IQ DOMAIN-CONTAINING PROTEIN IQM3"/>
    <property type="match status" value="1"/>
</dbReference>
<organism evidence="6">
    <name type="scientific">Arundo donax</name>
    <name type="common">Giant reed</name>
    <name type="synonym">Donax arundinaceus</name>
    <dbReference type="NCBI Taxonomy" id="35708"/>
    <lineage>
        <taxon>Eukaryota</taxon>
        <taxon>Viridiplantae</taxon>
        <taxon>Streptophyta</taxon>
        <taxon>Embryophyta</taxon>
        <taxon>Tracheophyta</taxon>
        <taxon>Spermatophyta</taxon>
        <taxon>Magnoliopsida</taxon>
        <taxon>Liliopsida</taxon>
        <taxon>Poales</taxon>
        <taxon>Poaceae</taxon>
        <taxon>PACMAD clade</taxon>
        <taxon>Arundinoideae</taxon>
        <taxon>Arundineae</taxon>
        <taxon>Arundo</taxon>
    </lineage>
</organism>
<dbReference type="InterPro" id="IPR044159">
    <property type="entry name" value="IQM"/>
</dbReference>
<sequence>MKSKSESKSYQLGHKLSLKWSTGLGPRIGCVNDYPMELRMQALEMVDLSPRASTPSASRRLPSCFSPTTPTSPLAPMQASLPQPS</sequence>
<evidence type="ECO:0000256" key="1">
    <source>
        <dbReference type="ARBA" id="ARBA00004123"/>
    </source>
</evidence>
<evidence type="ECO:0000256" key="4">
    <source>
        <dbReference type="ARBA" id="ARBA00023242"/>
    </source>
</evidence>